<organism evidence="2 3">
    <name type="scientific">Flavobacterium rhizosphaerae</name>
    <dbReference type="NCBI Taxonomy" id="3163298"/>
    <lineage>
        <taxon>Bacteria</taxon>
        <taxon>Pseudomonadati</taxon>
        <taxon>Bacteroidota</taxon>
        <taxon>Flavobacteriia</taxon>
        <taxon>Flavobacteriales</taxon>
        <taxon>Flavobacteriaceae</taxon>
        <taxon>Flavobacterium</taxon>
    </lineage>
</organism>
<keyword evidence="3" id="KW-1185">Reference proteome</keyword>
<evidence type="ECO:0000313" key="3">
    <source>
        <dbReference type="Proteomes" id="UP001629156"/>
    </source>
</evidence>
<dbReference type="Proteomes" id="UP001629156">
    <property type="component" value="Unassembled WGS sequence"/>
</dbReference>
<accession>A0ABW8YWI1</accession>
<dbReference type="InterPro" id="IPR011652">
    <property type="entry name" value="MORN_2"/>
</dbReference>
<dbReference type="Gene3D" id="2.20.110.10">
    <property type="entry name" value="Histone H3 K4-specific methyltransferase SET7/9 N-terminal domain"/>
    <property type="match status" value="1"/>
</dbReference>
<protein>
    <recommendedName>
        <fullName evidence="4">MORN repeat variant</fullName>
    </recommendedName>
</protein>
<evidence type="ECO:0000256" key="1">
    <source>
        <dbReference type="SAM" id="MobiDB-lite"/>
    </source>
</evidence>
<reference evidence="2 3" key="1">
    <citation type="submission" date="2024-06" db="EMBL/GenBank/DDBJ databases">
        <authorList>
            <person name="Kaempfer P."/>
            <person name="Viver T."/>
        </authorList>
    </citation>
    <scope>NUCLEOTIDE SEQUENCE [LARGE SCALE GENOMIC DNA]</scope>
    <source>
        <strain evidence="2 3">ST-119</strain>
    </source>
</reference>
<evidence type="ECO:0000313" key="2">
    <source>
        <dbReference type="EMBL" id="MFL9843560.1"/>
    </source>
</evidence>
<dbReference type="SUPFAM" id="SSF82185">
    <property type="entry name" value="Histone H3 K4-specific methyltransferase SET7/9 N-terminal domain"/>
    <property type="match status" value="1"/>
</dbReference>
<feature type="region of interest" description="Disordered" evidence="1">
    <location>
        <begin position="184"/>
        <end position="242"/>
    </location>
</feature>
<evidence type="ECO:0008006" key="4">
    <source>
        <dbReference type="Google" id="ProtNLM"/>
    </source>
</evidence>
<dbReference type="RefSeq" id="WP_408083814.1">
    <property type="nucleotide sequence ID" value="NZ_JBELPZ010000002.1"/>
</dbReference>
<gene>
    <name evidence="2" type="ORF">ABS766_03920</name>
</gene>
<name>A0ABW8YWI1_9FLAO</name>
<proteinExistence type="predicted"/>
<dbReference type="EMBL" id="JBELPZ010000002">
    <property type="protein sequence ID" value="MFL9843560.1"/>
    <property type="molecule type" value="Genomic_DNA"/>
</dbReference>
<dbReference type="Pfam" id="PF07661">
    <property type="entry name" value="MORN_2"/>
    <property type="match status" value="2"/>
</dbReference>
<sequence length="242" mass="28683">MKYYLLVFSIVYMFSFSDTSLKKRISDENYRYEFYTTNKKVSPRSDRNYYWFKGGRIHQSEEGVAGELLHDEFLKFYHSNQLAESGLFKNGLREGVWKTWFEDGTLQSVADWHKGQKDGKSQEFDKNGDLLETGRYRNNKKHGVWIIAKDTLQYKKGILLLKAADTIAPKTEKPKFWKRIFKKKQDKPDDSKKVKKSKEQKTVKKADRNMPEVKEYEVEPKQKTHKQGFFKRLFSGKKTTDD</sequence>
<comment type="caution">
    <text evidence="2">The sequence shown here is derived from an EMBL/GenBank/DDBJ whole genome shotgun (WGS) entry which is preliminary data.</text>
</comment>
<feature type="compositionally biased region" description="Basic and acidic residues" evidence="1">
    <location>
        <begin position="186"/>
        <end position="222"/>
    </location>
</feature>